<proteinExistence type="predicted"/>
<dbReference type="OrthoDB" id="449723at2"/>
<dbReference type="EMBL" id="AP018174">
    <property type="protein sequence ID" value="BAY16452.1"/>
    <property type="molecule type" value="Genomic_DNA"/>
</dbReference>
<evidence type="ECO:0000313" key="2">
    <source>
        <dbReference type="Proteomes" id="UP000218287"/>
    </source>
</evidence>
<keyword evidence="2" id="KW-1185">Reference proteome</keyword>
<name>A0A1Z4GG26_9CYAN</name>
<organism evidence="1 2">
    <name type="scientific">Anabaenopsis circularis NIES-21</name>
    <dbReference type="NCBI Taxonomy" id="1085406"/>
    <lineage>
        <taxon>Bacteria</taxon>
        <taxon>Bacillati</taxon>
        <taxon>Cyanobacteriota</taxon>
        <taxon>Cyanophyceae</taxon>
        <taxon>Nostocales</taxon>
        <taxon>Nodulariaceae</taxon>
        <taxon>Anabaenopsis</taxon>
    </lineage>
</organism>
<evidence type="ECO:0008006" key="3">
    <source>
        <dbReference type="Google" id="ProtNLM"/>
    </source>
</evidence>
<sequence>MITKNSLEDISIQLEDIWRELWQVFGFYESWKSEPAKCKDIQQRLLYFNQSHSENLEYICDVIQALSKGFYLIKSGLEWEEPAVGHNTNNKPNDTHRARGIQWQLVMVWGGFETITKTLIKTHKKHLEPEIIQEFINKCNLSEYGSLTPPDSNLLDLERWLNKPACKNQSAIANFLGIENGDQKIIEHWMVQSHPISSWVEAVRLAKALRNATSHGALSATKVKEWGLQKPIINLSNNLGEIVISSMQKLIPTT</sequence>
<dbReference type="AlphaFoldDB" id="A0A1Z4GG26"/>
<protein>
    <recommendedName>
        <fullName evidence="3">RiboL-PSP-HEPN domain-containing protein</fullName>
    </recommendedName>
</protein>
<gene>
    <name evidence="1" type="ORF">NIES21_22800</name>
</gene>
<reference evidence="1 2" key="1">
    <citation type="submission" date="2017-06" db="EMBL/GenBank/DDBJ databases">
        <title>Genome sequencing of cyanobaciteial culture collection at National Institute for Environmental Studies (NIES).</title>
        <authorList>
            <person name="Hirose Y."/>
            <person name="Shimura Y."/>
            <person name="Fujisawa T."/>
            <person name="Nakamura Y."/>
            <person name="Kawachi M."/>
        </authorList>
    </citation>
    <scope>NUCLEOTIDE SEQUENCE [LARGE SCALE GENOMIC DNA]</scope>
    <source>
        <strain evidence="1 2">NIES-21</strain>
    </source>
</reference>
<evidence type="ECO:0000313" key="1">
    <source>
        <dbReference type="EMBL" id="BAY16452.1"/>
    </source>
</evidence>
<dbReference type="Proteomes" id="UP000218287">
    <property type="component" value="Chromosome"/>
</dbReference>
<accession>A0A1Z4GG26</accession>